<proteinExistence type="predicted"/>
<gene>
    <name evidence="2" type="ORF">ThidrDRAFT_4586</name>
</gene>
<protein>
    <submittedName>
        <fullName evidence="2">Uncharacterized protein</fullName>
    </submittedName>
</protein>
<name>G2E8H2_9GAMM</name>
<keyword evidence="3" id="KW-1185">Reference proteome</keyword>
<comment type="caution">
    <text evidence="2">The sequence shown here is derived from an EMBL/GenBank/DDBJ whole genome shotgun (WGS) entry which is preliminary data.</text>
</comment>
<evidence type="ECO:0000313" key="2">
    <source>
        <dbReference type="EMBL" id="EGV27604.1"/>
    </source>
</evidence>
<evidence type="ECO:0000256" key="1">
    <source>
        <dbReference type="SAM" id="MobiDB-lite"/>
    </source>
</evidence>
<organism evidence="2 3">
    <name type="scientific">Thiorhodococcus drewsii AZ1</name>
    <dbReference type="NCBI Taxonomy" id="765913"/>
    <lineage>
        <taxon>Bacteria</taxon>
        <taxon>Pseudomonadati</taxon>
        <taxon>Pseudomonadota</taxon>
        <taxon>Gammaproteobacteria</taxon>
        <taxon>Chromatiales</taxon>
        <taxon>Chromatiaceae</taxon>
        <taxon>Thiorhodococcus</taxon>
    </lineage>
</organism>
<feature type="region of interest" description="Disordered" evidence="1">
    <location>
        <begin position="84"/>
        <end position="108"/>
    </location>
</feature>
<accession>G2E8H2</accession>
<dbReference type="RefSeq" id="WP_007043297.1">
    <property type="nucleotide sequence ID" value="NZ_AFWT01000081.1"/>
</dbReference>
<dbReference type="EMBL" id="AFWT01000081">
    <property type="protein sequence ID" value="EGV27604.1"/>
    <property type="molecule type" value="Genomic_DNA"/>
</dbReference>
<dbReference type="Proteomes" id="UP000004200">
    <property type="component" value="Unassembled WGS sequence"/>
</dbReference>
<sequence length="108" mass="11426">MGGRGKGYGGSIGSGERGEFVASAQISYNPDRTARPYSIAGAWDASAEGRAPWAVDARGRPRTFATERAASDFVRRNASGPVKIEHFSKDGQHYPTGADGRAKLRPGS</sequence>
<evidence type="ECO:0000313" key="3">
    <source>
        <dbReference type="Proteomes" id="UP000004200"/>
    </source>
</evidence>
<dbReference type="AlphaFoldDB" id="G2E8H2"/>
<dbReference type="STRING" id="765913.ThidrDRAFT_4586"/>
<reference evidence="2 3" key="1">
    <citation type="submission" date="2011-06" db="EMBL/GenBank/DDBJ databases">
        <title>The draft genome of Thiorhodococcus drewsii AZ1.</title>
        <authorList>
            <consortium name="US DOE Joint Genome Institute (JGI-PGF)"/>
            <person name="Lucas S."/>
            <person name="Han J."/>
            <person name="Lapidus A."/>
            <person name="Cheng J.-F."/>
            <person name="Goodwin L."/>
            <person name="Pitluck S."/>
            <person name="Peters L."/>
            <person name="Land M.L."/>
            <person name="Hauser L."/>
            <person name="Vogl K."/>
            <person name="Liu Z."/>
            <person name="Imhoff J."/>
            <person name="Thiel V."/>
            <person name="Frigaard N.-U."/>
            <person name="Bryant D.A."/>
            <person name="Woyke T.J."/>
        </authorList>
    </citation>
    <scope>NUCLEOTIDE SEQUENCE [LARGE SCALE GENOMIC DNA]</scope>
    <source>
        <strain evidence="2 3">AZ1</strain>
    </source>
</reference>